<dbReference type="KEGG" id="vin:AKJ08_0962"/>
<accession>A0A0K1PAN1</accession>
<dbReference type="InterPro" id="IPR054090">
    <property type="entry name" value="Cep192_Spd-2-like_dom"/>
</dbReference>
<dbReference type="AlphaFoldDB" id="A0A0K1PAN1"/>
<keyword evidence="3" id="KW-1185">Reference proteome</keyword>
<feature type="domain" description="Cep192/Spd-2-like" evidence="1">
    <location>
        <begin position="77"/>
        <end position="169"/>
    </location>
</feature>
<gene>
    <name evidence="2" type="ORF">AKJ08_0962</name>
</gene>
<organism evidence="2 3">
    <name type="scientific">Vulgatibacter incomptus</name>
    <dbReference type="NCBI Taxonomy" id="1391653"/>
    <lineage>
        <taxon>Bacteria</taxon>
        <taxon>Pseudomonadati</taxon>
        <taxon>Myxococcota</taxon>
        <taxon>Myxococcia</taxon>
        <taxon>Myxococcales</taxon>
        <taxon>Cystobacterineae</taxon>
        <taxon>Vulgatibacteraceae</taxon>
        <taxon>Vulgatibacter</taxon>
    </lineage>
</organism>
<evidence type="ECO:0000313" key="3">
    <source>
        <dbReference type="Proteomes" id="UP000055590"/>
    </source>
</evidence>
<evidence type="ECO:0000259" key="1">
    <source>
        <dbReference type="Pfam" id="PF22073"/>
    </source>
</evidence>
<dbReference type="Pfam" id="PF22073">
    <property type="entry name" value="Cep192_D4"/>
    <property type="match status" value="1"/>
</dbReference>
<dbReference type="EMBL" id="CP012332">
    <property type="protein sequence ID" value="AKU90575.1"/>
    <property type="molecule type" value="Genomic_DNA"/>
</dbReference>
<name>A0A0K1PAN1_9BACT</name>
<dbReference type="Gene3D" id="2.60.40.10">
    <property type="entry name" value="Immunoglobulins"/>
    <property type="match status" value="2"/>
</dbReference>
<protein>
    <recommendedName>
        <fullName evidence="1">Cep192/Spd-2-like domain-containing protein</fullName>
    </recommendedName>
</protein>
<dbReference type="InterPro" id="IPR013783">
    <property type="entry name" value="Ig-like_fold"/>
</dbReference>
<dbReference type="Proteomes" id="UP000055590">
    <property type="component" value="Chromosome"/>
</dbReference>
<proteinExistence type="predicted"/>
<reference evidence="2 3" key="1">
    <citation type="submission" date="2015-08" db="EMBL/GenBank/DDBJ databases">
        <authorList>
            <person name="Babu N.S."/>
            <person name="Beckwith C.J."/>
            <person name="Beseler K.G."/>
            <person name="Brison A."/>
            <person name="Carone J.V."/>
            <person name="Caskin T.P."/>
            <person name="Diamond M."/>
            <person name="Durham M.E."/>
            <person name="Foxe J.M."/>
            <person name="Go M."/>
            <person name="Henderson B.A."/>
            <person name="Jones I.B."/>
            <person name="McGettigan J.A."/>
            <person name="Micheletti S.J."/>
            <person name="Nasrallah M.E."/>
            <person name="Ortiz D."/>
            <person name="Piller C.R."/>
            <person name="Privatt S.R."/>
            <person name="Schneider S.L."/>
            <person name="Sharp S."/>
            <person name="Smith T.C."/>
            <person name="Stanton J.D."/>
            <person name="Ullery H.E."/>
            <person name="Wilson R.J."/>
            <person name="Serrano M.G."/>
            <person name="Buck G."/>
            <person name="Lee V."/>
            <person name="Wang Y."/>
            <person name="Carvalho R."/>
            <person name="Voegtly L."/>
            <person name="Shi R."/>
            <person name="Duckworth R."/>
            <person name="Johnson A."/>
            <person name="Loviza R."/>
            <person name="Walstead R."/>
            <person name="Shah Z."/>
            <person name="Kiflezghi M."/>
            <person name="Wade K."/>
            <person name="Ball S.L."/>
            <person name="Bradley K.W."/>
            <person name="Asai D.J."/>
            <person name="Bowman C.A."/>
            <person name="Russell D.A."/>
            <person name="Pope W.H."/>
            <person name="Jacobs-Sera D."/>
            <person name="Hendrix R.W."/>
            <person name="Hatfull G.F."/>
        </authorList>
    </citation>
    <scope>NUCLEOTIDE SEQUENCE [LARGE SCALE GENOMIC DNA]</scope>
    <source>
        <strain evidence="2 3">DSM 27710</strain>
    </source>
</reference>
<evidence type="ECO:0000313" key="2">
    <source>
        <dbReference type="EMBL" id="AKU90575.1"/>
    </source>
</evidence>
<dbReference type="STRING" id="1391653.AKJ08_0962"/>
<sequence>MPAEVTVTGVPAGYEVRPSSLNLEPGSRFEAEIAFFPALEARFDGVVTFSVDDGTDRAELGIDVRGEGIQRVMEVAEALDFGIVPVGETRILPLSLSSTADMAITFDVSIEGGTESFGSGSRVVELAAGEARTIDVSFTPSSRGDHAASLLLRPCESCQPVSVRLVGSGAEEDCGALCSLPTAICPAAPESIVVNTWTVLAGDAYSSIDSATTCRWLVITAPMGSAARAGTGCTPSFSPDLVGVYRFELVVTDALGNSGSCEHELTARPMDSLTVETFWDVAGDIDLHLLNEGLGDRQDPTSWFNPSSDCYFANCTNGNRPSPLWDDGHNMSPFLNVDVIEGTGPETIFLMAPSADHAYAIGVHNRSNRPAPVSVTTNVYCGGSLMQSAVVEFTEVKQFEVVGSVRLTGSGCSFTPDGTRWSGFH</sequence>